<dbReference type="EMBL" id="BT031309">
    <property type="protein sequence ID" value="ABY21722.1"/>
    <property type="molecule type" value="mRNA"/>
</dbReference>
<organism evidence="1">
    <name type="scientific">Drosophila melanogaster</name>
    <name type="common">Fruit fly</name>
    <dbReference type="NCBI Taxonomy" id="7227"/>
    <lineage>
        <taxon>Eukaryota</taxon>
        <taxon>Metazoa</taxon>
        <taxon>Ecdysozoa</taxon>
        <taxon>Arthropoda</taxon>
        <taxon>Hexapoda</taxon>
        <taxon>Insecta</taxon>
        <taxon>Pterygota</taxon>
        <taxon>Neoptera</taxon>
        <taxon>Endopterygota</taxon>
        <taxon>Diptera</taxon>
        <taxon>Brachycera</taxon>
        <taxon>Muscomorpha</taxon>
        <taxon>Ephydroidea</taxon>
        <taxon>Drosophilidae</taxon>
        <taxon>Drosophila</taxon>
        <taxon>Sophophora</taxon>
    </lineage>
</organism>
<accession>A9UNE5</accession>
<name>A9UNE5_DROME</name>
<dbReference type="AlphaFoldDB" id="A9UNE5"/>
<reference evidence="1" key="1">
    <citation type="submission" date="2007-12" db="EMBL/GenBank/DDBJ databases">
        <authorList>
            <person name="Stapleton M."/>
            <person name="Carlson J."/>
            <person name="Frise E."/>
            <person name="Kapadia B."/>
            <person name="Park S."/>
            <person name="Wan K."/>
            <person name="Yu C."/>
            <person name="Celniker S."/>
        </authorList>
    </citation>
    <scope>NUCLEOTIDE SEQUENCE</scope>
</reference>
<protein>
    <submittedName>
        <fullName evidence="1">AT12039p</fullName>
    </submittedName>
</protein>
<sequence>MAQKIVAGQQADLVAKRHVVVGVHILPSLRARLQINHALKWDQV</sequence>
<evidence type="ECO:0000313" key="1">
    <source>
        <dbReference type="EMBL" id="ABY21722.1"/>
    </source>
</evidence>
<proteinExistence type="evidence at transcript level"/>